<gene>
    <name evidence="5" type="primary">purD_46</name>
    <name evidence="5" type="ORF">SDC9_167218</name>
</gene>
<evidence type="ECO:0000256" key="3">
    <source>
        <dbReference type="ARBA" id="ARBA00042864"/>
    </source>
</evidence>
<dbReference type="InterPro" id="IPR037123">
    <property type="entry name" value="PRibGlycinamide_synth_C_sf"/>
</dbReference>
<dbReference type="SUPFAM" id="SSF51246">
    <property type="entry name" value="Rudiment single hybrid motif"/>
    <property type="match status" value="1"/>
</dbReference>
<protein>
    <recommendedName>
        <fullName evidence="2">Glycinamide ribonucleotide synthetase</fullName>
    </recommendedName>
    <alternativeName>
        <fullName evidence="3">Phosphoribosylglycinamide synthetase</fullName>
    </alternativeName>
</protein>
<comment type="similarity">
    <text evidence="1">Belongs to the GARS family.</text>
</comment>
<dbReference type="PANTHER" id="PTHR43472">
    <property type="entry name" value="PHOSPHORIBOSYLAMINE--GLYCINE LIGASE"/>
    <property type="match status" value="1"/>
</dbReference>
<organism evidence="5">
    <name type="scientific">bioreactor metagenome</name>
    <dbReference type="NCBI Taxonomy" id="1076179"/>
    <lineage>
        <taxon>unclassified sequences</taxon>
        <taxon>metagenomes</taxon>
        <taxon>ecological metagenomes</taxon>
    </lineage>
</organism>
<feature type="domain" description="Phosphoribosylglycinamide synthetase C-domain" evidence="4">
    <location>
        <begin position="1"/>
        <end position="66"/>
    </location>
</feature>
<dbReference type="GO" id="GO:0009113">
    <property type="term" value="P:purine nucleobase biosynthetic process"/>
    <property type="evidence" value="ECO:0007669"/>
    <property type="project" value="InterPro"/>
</dbReference>
<dbReference type="InterPro" id="IPR000115">
    <property type="entry name" value="PRibGlycinamide_synth"/>
</dbReference>
<accession>A0A645FZM4</accession>
<dbReference type="SMART" id="SM01210">
    <property type="entry name" value="GARS_C"/>
    <property type="match status" value="1"/>
</dbReference>
<sequence>MADAKVFHAGTKANEKGEIVTAGGRVLCVTALGNTIGEAQAKALELCQKVTFDGVQYRKDIGYRAIAREMLD</sequence>
<keyword evidence="5" id="KW-0436">Ligase</keyword>
<dbReference type="AlphaFoldDB" id="A0A645FZM4"/>
<proteinExistence type="inferred from homology"/>
<evidence type="ECO:0000256" key="2">
    <source>
        <dbReference type="ARBA" id="ARBA00042242"/>
    </source>
</evidence>
<dbReference type="InterPro" id="IPR020560">
    <property type="entry name" value="PRibGlycinamide_synth_C-dom"/>
</dbReference>
<name>A0A645FZM4_9ZZZZ</name>
<comment type="caution">
    <text evidence="5">The sequence shown here is derived from an EMBL/GenBank/DDBJ whole genome shotgun (WGS) entry which is preliminary data.</text>
</comment>
<reference evidence="5" key="1">
    <citation type="submission" date="2019-08" db="EMBL/GenBank/DDBJ databases">
        <authorList>
            <person name="Kucharzyk K."/>
            <person name="Murdoch R.W."/>
            <person name="Higgins S."/>
            <person name="Loffler F."/>
        </authorList>
    </citation>
    <scope>NUCLEOTIDE SEQUENCE</scope>
</reference>
<dbReference type="Gene3D" id="3.90.600.10">
    <property type="entry name" value="Phosphoribosylglycinamide synthetase, C-terminal domain"/>
    <property type="match status" value="1"/>
</dbReference>
<evidence type="ECO:0000259" key="4">
    <source>
        <dbReference type="SMART" id="SM01210"/>
    </source>
</evidence>
<dbReference type="GO" id="GO:0004637">
    <property type="term" value="F:phosphoribosylamine-glycine ligase activity"/>
    <property type="evidence" value="ECO:0007669"/>
    <property type="project" value="InterPro"/>
</dbReference>
<dbReference type="Pfam" id="PF02843">
    <property type="entry name" value="GARS_C"/>
    <property type="match status" value="1"/>
</dbReference>
<evidence type="ECO:0000313" key="5">
    <source>
        <dbReference type="EMBL" id="MPN19845.1"/>
    </source>
</evidence>
<evidence type="ECO:0000256" key="1">
    <source>
        <dbReference type="ARBA" id="ARBA00038345"/>
    </source>
</evidence>
<dbReference type="PANTHER" id="PTHR43472:SF1">
    <property type="entry name" value="PHOSPHORIBOSYLAMINE--GLYCINE LIGASE, CHLOROPLASTIC"/>
    <property type="match status" value="1"/>
</dbReference>
<dbReference type="InterPro" id="IPR011054">
    <property type="entry name" value="Rudment_hybrid_motif"/>
</dbReference>
<dbReference type="EMBL" id="VSSQ01067460">
    <property type="protein sequence ID" value="MPN19845.1"/>
    <property type="molecule type" value="Genomic_DNA"/>
</dbReference>